<keyword evidence="3" id="KW-1185">Reference proteome</keyword>
<dbReference type="InterPro" id="IPR012338">
    <property type="entry name" value="Beta-lactam/transpept-like"/>
</dbReference>
<protein>
    <submittedName>
        <fullName evidence="2">Serine hydrolase</fullName>
    </submittedName>
</protein>
<dbReference type="RefSeq" id="WP_187481990.1">
    <property type="nucleotide sequence ID" value="NZ_CP060695.1"/>
</dbReference>
<dbReference type="SUPFAM" id="SSF56601">
    <property type="entry name" value="beta-lactamase/transpeptidase-like"/>
    <property type="match status" value="1"/>
</dbReference>
<dbReference type="InterPro" id="IPR050789">
    <property type="entry name" value="Diverse_Enzym_Activities"/>
</dbReference>
<accession>A0A7G9L8X6</accession>
<dbReference type="EMBL" id="CP060695">
    <property type="protein sequence ID" value="QNM85075.1"/>
    <property type="molecule type" value="Genomic_DNA"/>
</dbReference>
<evidence type="ECO:0000259" key="1">
    <source>
        <dbReference type="Pfam" id="PF00144"/>
    </source>
</evidence>
<dbReference type="PANTHER" id="PTHR43283:SF7">
    <property type="entry name" value="BETA-LACTAMASE-RELATED DOMAIN-CONTAINING PROTEIN"/>
    <property type="match status" value="1"/>
</dbReference>
<gene>
    <name evidence="2" type="ORF">H9W90_12860</name>
</gene>
<proteinExistence type="predicted"/>
<dbReference type="AlphaFoldDB" id="A0A7G9L8X6"/>
<organism evidence="2 3">
    <name type="scientific">Polaribacter pectinis</name>
    <dbReference type="NCBI Taxonomy" id="2738844"/>
    <lineage>
        <taxon>Bacteria</taxon>
        <taxon>Pseudomonadati</taxon>
        <taxon>Bacteroidota</taxon>
        <taxon>Flavobacteriia</taxon>
        <taxon>Flavobacteriales</taxon>
        <taxon>Flavobacteriaceae</taxon>
    </lineage>
</organism>
<dbReference type="GO" id="GO:0016787">
    <property type="term" value="F:hydrolase activity"/>
    <property type="evidence" value="ECO:0007669"/>
    <property type="project" value="UniProtKB-KW"/>
</dbReference>
<dbReference type="Proteomes" id="UP000515808">
    <property type="component" value="Chromosome"/>
</dbReference>
<dbReference type="Pfam" id="PF00144">
    <property type="entry name" value="Beta-lactamase"/>
    <property type="match status" value="1"/>
</dbReference>
<keyword evidence="2" id="KW-0378">Hydrolase</keyword>
<dbReference type="PANTHER" id="PTHR43283">
    <property type="entry name" value="BETA-LACTAMASE-RELATED"/>
    <property type="match status" value="1"/>
</dbReference>
<sequence>MKIFKRILLLLAVFILIAVIYNYPKLNMLSGYSAKNTASSVFLSERTLEFTDTTDNNFSPVNLATDKVDLEKQFATSSALGLLTRKAIYRKGLGSVLTLDEIDETAPYLVPKRLKPDNKTPFPYGNAPQKDTVFTNVNYKKLEEAIDYLFEENNQTRAGVVIYKNQIIAERYANGFSKDSRILGWSMTKSITSTLFGILEHQGKINVQNKAPIEAWQNDERKQITIHNLLQMNSGLEWDENYDEISDATKMLFLERDMTQQQIHKPFVGKPNETWNYSSGTTNLLSGILRNQFKTHQEYLDFWYVDLIDKIGMNSMVVEADLDGNYVGSSYGWATPRDWAKLGLLYLHNGNWYGEQLFAKDWVKYATTATPTSNGWYGAQIWLNAGKRYPDAPKNMYSFNGFQGQNVFILPDEELVIVRMGLTKNADLNQFLKEVLNSIN</sequence>
<evidence type="ECO:0000313" key="2">
    <source>
        <dbReference type="EMBL" id="QNM85075.1"/>
    </source>
</evidence>
<evidence type="ECO:0000313" key="3">
    <source>
        <dbReference type="Proteomes" id="UP000515808"/>
    </source>
</evidence>
<name>A0A7G9L8X6_9FLAO</name>
<dbReference type="Gene3D" id="3.40.710.10">
    <property type="entry name" value="DD-peptidase/beta-lactamase superfamily"/>
    <property type="match status" value="1"/>
</dbReference>
<reference evidence="2 3" key="1">
    <citation type="submission" date="2020-08" db="EMBL/GenBank/DDBJ databases">
        <title>Polaribacter sp. L12M9 isolated from gut of the Korean scallop.</title>
        <authorList>
            <person name="Jeong Y.S."/>
        </authorList>
    </citation>
    <scope>NUCLEOTIDE SEQUENCE [LARGE SCALE GENOMIC DNA]</scope>
    <source>
        <strain evidence="2 3">L12M9</strain>
    </source>
</reference>
<feature type="domain" description="Beta-lactamase-related" evidence="1">
    <location>
        <begin position="160"/>
        <end position="420"/>
    </location>
</feature>
<dbReference type="KEGG" id="ppec:H9W90_12860"/>
<dbReference type="InterPro" id="IPR001466">
    <property type="entry name" value="Beta-lactam-related"/>
</dbReference>